<gene>
    <name evidence="1" type="ORF">GOMPHAMPRED_004110</name>
</gene>
<dbReference type="EMBL" id="CAJPDQ010000025">
    <property type="protein sequence ID" value="CAF9926332.1"/>
    <property type="molecule type" value="Genomic_DNA"/>
</dbReference>
<evidence type="ECO:0000313" key="2">
    <source>
        <dbReference type="Proteomes" id="UP000664169"/>
    </source>
</evidence>
<organism evidence="1 2">
    <name type="scientific">Gomphillus americanus</name>
    <dbReference type="NCBI Taxonomy" id="1940652"/>
    <lineage>
        <taxon>Eukaryota</taxon>
        <taxon>Fungi</taxon>
        <taxon>Dikarya</taxon>
        <taxon>Ascomycota</taxon>
        <taxon>Pezizomycotina</taxon>
        <taxon>Lecanoromycetes</taxon>
        <taxon>OSLEUM clade</taxon>
        <taxon>Ostropomycetidae</taxon>
        <taxon>Ostropales</taxon>
        <taxon>Graphidaceae</taxon>
        <taxon>Gomphilloideae</taxon>
        <taxon>Gomphillus</taxon>
    </lineage>
</organism>
<evidence type="ECO:0000313" key="1">
    <source>
        <dbReference type="EMBL" id="CAF9926332.1"/>
    </source>
</evidence>
<proteinExistence type="predicted"/>
<sequence>MPPSEDFRIVTVETGRTKPVNPWDGVQYTIEADGSISIDSTTVPAAGMIFVPVFVIGEDITVDVIRYLLDASRPAMDRLKRTAWDEGKERILDERFILPPTRDPEWLYTPTIPPIQDDISLPFRGWSFSDVFAAWIGKDKATLENGVQPFRYLDSGAGKPRIWTRRAFLVLDKETMATPDEPTGLVAVLDPASSDEQDLEFIRCDLPTTLRLMYLLEQGTAYNVDYFKRRLADDDGVIRYDRYEDFFKPDGIADQEGLLGLED</sequence>
<keyword evidence="2" id="KW-1185">Reference proteome</keyword>
<accession>A0A8H3IFP4</accession>
<comment type="caution">
    <text evidence="1">The sequence shown here is derived from an EMBL/GenBank/DDBJ whole genome shotgun (WGS) entry which is preliminary data.</text>
</comment>
<dbReference type="Proteomes" id="UP000664169">
    <property type="component" value="Unassembled WGS sequence"/>
</dbReference>
<dbReference type="OrthoDB" id="10613176at2759"/>
<protein>
    <submittedName>
        <fullName evidence="1">Uncharacterized protein</fullName>
    </submittedName>
</protein>
<name>A0A8H3IFP4_9LECA</name>
<dbReference type="AlphaFoldDB" id="A0A8H3IFP4"/>
<reference evidence="1" key="1">
    <citation type="submission" date="2021-03" db="EMBL/GenBank/DDBJ databases">
        <authorList>
            <person name="Tagirdzhanova G."/>
        </authorList>
    </citation>
    <scope>NUCLEOTIDE SEQUENCE</scope>
</reference>